<name>A0A8T2TNQ6_CERRI</name>
<evidence type="ECO:0000256" key="1">
    <source>
        <dbReference type="SAM" id="Phobius"/>
    </source>
</evidence>
<protein>
    <submittedName>
        <fullName evidence="2">Uncharacterized protein</fullName>
    </submittedName>
</protein>
<keyword evidence="3" id="KW-1185">Reference proteome</keyword>
<feature type="transmembrane region" description="Helical" evidence="1">
    <location>
        <begin position="29"/>
        <end position="51"/>
    </location>
</feature>
<organism evidence="2 3">
    <name type="scientific">Ceratopteris richardii</name>
    <name type="common">Triangle waterfern</name>
    <dbReference type="NCBI Taxonomy" id="49495"/>
    <lineage>
        <taxon>Eukaryota</taxon>
        <taxon>Viridiplantae</taxon>
        <taxon>Streptophyta</taxon>
        <taxon>Embryophyta</taxon>
        <taxon>Tracheophyta</taxon>
        <taxon>Polypodiopsida</taxon>
        <taxon>Polypodiidae</taxon>
        <taxon>Polypodiales</taxon>
        <taxon>Pteridineae</taxon>
        <taxon>Pteridaceae</taxon>
        <taxon>Parkerioideae</taxon>
        <taxon>Ceratopteris</taxon>
    </lineage>
</organism>
<keyword evidence="1" id="KW-1133">Transmembrane helix</keyword>
<dbReference type="Proteomes" id="UP000825935">
    <property type="component" value="Chromosome 12"/>
</dbReference>
<evidence type="ECO:0000313" key="3">
    <source>
        <dbReference type="Proteomes" id="UP000825935"/>
    </source>
</evidence>
<reference evidence="2" key="1">
    <citation type="submission" date="2021-08" db="EMBL/GenBank/DDBJ databases">
        <title>WGS assembly of Ceratopteris richardii.</title>
        <authorList>
            <person name="Marchant D.B."/>
            <person name="Chen G."/>
            <person name="Jenkins J."/>
            <person name="Shu S."/>
            <person name="Leebens-Mack J."/>
            <person name="Grimwood J."/>
            <person name="Schmutz J."/>
            <person name="Soltis P."/>
            <person name="Soltis D."/>
            <person name="Chen Z.-H."/>
        </authorList>
    </citation>
    <scope>NUCLEOTIDE SEQUENCE</scope>
    <source>
        <strain evidence="2">Whitten #5841</strain>
        <tissue evidence="2">Leaf</tissue>
    </source>
</reference>
<gene>
    <name evidence="2" type="ORF">KP509_12G055100</name>
</gene>
<sequence>MRSCALSDDGDSQEEYECLKKQRPQGTSCFFVLGFSSSLLVLLTLLFLSLLPLRRLVISSQRYISKEMHLTAFMYLMVAIQRGRKRMPLIKDCSLYKTSLARKARFSMSRKFSNIITGNKGVQYGTAHRSLRI</sequence>
<evidence type="ECO:0000313" key="2">
    <source>
        <dbReference type="EMBL" id="KAH7423423.1"/>
    </source>
</evidence>
<accession>A0A8T2TNQ6</accession>
<keyword evidence="1" id="KW-0472">Membrane</keyword>
<dbReference type="EMBL" id="CM035417">
    <property type="protein sequence ID" value="KAH7423423.1"/>
    <property type="molecule type" value="Genomic_DNA"/>
</dbReference>
<keyword evidence="1" id="KW-0812">Transmembrane</keyword>
<dbReference type="AlphaFoldDB" id="A0A8T2TNQ6"/>
<proteinExistence type="predicted"/>
<comment type="caution">
    <text evidence="2">The sequence shown here is derived from an EMBL/GenBank/DDBJ whole genome shotgun (WGS) entry which is preliminary data.</text>
</comment>